<dbReference type="PANTHER" id="PTHR43214:SF43">
    <property type="entry name" value="TWO-COMPONENT RESPONSE REGULATOR"/>
    <property type="match status" value="1"/>
</dbReference>
<keyword evidence="7" id="KW-1185">Reference proteome</keyword>
<feature type="domain" description="Response regulatory" evidence="5">
    <location>
        <begin position="3"/>
        <end position="119"/>
    </location>
</feature>
<dbReference type="InterPro" id="IPR011006">
    <property type="entry name" value="CheY-like_superfamily"/>
</dbReference>
<proteinExistence type="predicted"/>
<dbReference type="GO" id="GO:0006355">
    <property type="term" value="P:regulation of DNA-templated transcription"/>
    <property type="evidence" value="ECO:0007669"/>
    <property type="project" value="InterPro"/>
</dbReference>
<dbReference type="GO" id="GO:0003677">
    <property type="term" value="F:DNA binding"/>
    <property type="evidence" value="ECO:0007669"/>
    <property type="project" value="UniProtKB-KW"/>
</dbReference>
<dbReference type="SMART" id="SM00448">
    <property type="entry name" value="REC"/>
    <property type="match status" value="1"/>
</dbReference>
<dbReference type="EMBL" id="LQNU01000078">
    <property type="protein sequence ID" value="KZE76165.1"/>
    <property type="molecule type" value="Genomic_DNA"/>
</dbReference>
<keyword evidence="2" id="KW-0238">DNA-binding</keyword>
<dbReference type="Pfam" id="PF00072">
    <property type="entry name" value="Response_reg"/>
    <property type="match status" value="1"/>
</dbReference>
<evidence type="ECO:0000256" key="3">
    <source>
        <dbReference type="PROSITE-ProRule" id="PRU00169"/>
    </source>
</evidence>
<accession>A0A161S903</accession>
<dbReference type="SMART" id="SM00421">
    <property type="entry name" value="HTH_LUXR"/>
    <property type="match status" value="1"/>
</dbReference>
<dbReference type="CDD" id="cd06170">
    <property type="entry name" value="LuxR_C_like"/>
    <property type="match status" value="1"/>
</dbReference>
<evidence type="ECO:0000313" key="7">
    <source>
        <dbReference type="Proteomes" id="UP000076630"/>
    </source>
</evidence>
<dbReference type="Pfam" id="PF00196">
    <property type="entry name" value="GerE"/>
    <property type="match status" value="1"/>
</dbReference>
<comment type="caution">
    <text evidence="3">Lacks conserved residue(s) required for the propagation of feature annotation.</text>
</comment>
<dbReference type="InterPro" id="IPR000792">
    <property type="entry name" value="Tscrpt_reg_LuxR_C"/>
</dbReference>
<dbReference type="CDD" id="cd17535">
    <property type="entry name" value="REC_NarL-like"/>
    <property type="match status" value="1"/>
</dbReference>
<dbReference type="PROSITE" id="PS50043">
    <property type="entry name" value="HTH_LUXR_2"/>
    <property type="match status" value="1"/>
</dbReference>
<dbReference type="Proteomes" id="UP000076630">
    <property type="component" value="Unassembled WGS sequence"/>
</dbReference>
<evidence type="ECO:0000259" key="5">
    <source>
        <dbReference type="PROSITE" id="PS50110"/>
    </source>
</evidence>
<dbReference type="GO" id="GO:0000160">
    <property type="term" value="P:phosphorelay signal transduction system"/>
    <property type="evidence" value="ECO:0007669"/>
    <property type="project" value="InterPro"/>
</dbReference>
<dbReference type="PANTHER" id="PTHR43214">
    <property type="entry name" value="TWO-COMPONENT RESPONSE REGULATOR"/>
    <property type="match status" value="1"/>
</dbReference>
<sequence>MIRIGIVDELKLFRKGFSLLLSQLEEIEVVFQCSNGIELFKKLKVIDVDIIFLEIKMPIMDGFQIASLLNKNYPNIKVLVLSSYNDSYSIARMFKYNVSGFLTKNIAFSRLKIAIKYVYNNGIYYDNQISQIINQSAENKSITEIIISDKEVEIIKLYARQYTVNEIADKLNLSTRTIEKYKETLMQKTGSNNFIGVILFAMRWHYINDSDLQL</sequence>
<dbReference type="OrthoDB" id="9797341at2"/>
<evidence type="ECO:0000256" key="2">
    <source>
        <dbReference type="ARBA" id="ARBA00023125"/>
    </source>
</evidence>
<dbReference type="SUPFAM" id="SSF52172">
    <property type="entry name" value="CheY-like"/>
    <property type="match status" value="1"/>
</dbReference>
<dbReference type="SUPFAM" id="SSF46894">
    <property type="entry name" value="C-terminal effector domain of the bipartite response regulators"/>
    <property type="match status" value="1"/>
</dbReference>
<reference evidence="6 7" key="1">
    <citation type="submission" date="2016-01" db="EMBL/GenBank/DDBJ databases">
        <title>Whole genome sequencing of Myroides marinus L41.</title>
        <authorList>
            <person name="Hong K.W."/>
        </authorList>
    </citation>
    <scope>NUCLEOTIDE SEQUENCE [LARGE SCALE GENOMIC DNA]</scope>
    <source>
        <strain evidence="6 7">L41</strain>
    </source>
</reference>
<name>A0A161S903_9FLAO</name>
<dbReference type="Gene3D" id="3.40.50.2300">
    <property type="match status" value="1"/>
</dbReference>
<dbReference type="InterPro" id="IPR058245">
    <property type="entry name" value="NreC/VraR/RcsB-like_REC"/>
</dbReference>
<dbReference type="PROSITE" id="PS50110">
    <property type="entry name" value="RESPONSE_REGULATORY"/>
    <property type="match status" value="1"/>
</dbReference>
<dbReference type="RefSeq" id="WP_038987546.1">
    <property type="nucleotide sequence ID" value="NZ_JWJO01000051.1"/>
</dbReference>
<evidence type="ECO:0000313" key="6">
    <source>
        <dbReference type="EMBL" id="KZE76165.1"/>
    </source>
</evidence>
<comment type="caution">
    <text evidence="6">The sequence shown here is derived from an EMBL/GenBank/DDBJ whole genome shotgun (WGS) entry which is preliminary data.</text>
</comment>
<gene>
    <name evidence="6" type="ORF">AV926_16090</name>
</gene>
<evidence type="ECO:0000256" key="1">
    <source>
        <dbReference type="ARBA" id="ARBA00022553"/>
    </source>
</evidence>
<dbReference type="AlphaFoldDB" id="A0A161S903"/>
<protein>
    <submittedName>
        <fullName evidence="6">Two-component system response regulator</fullName>
    </submittedName>
</protein>
<feature type="domain" description="HTH luxR-type" evidence="4">
    <location>
        <begin position="140"/>
        <end position="205"/>
    </location>
</feature>
<organism evidence="6 7">
    <name type="scientific">Myroides marinus</name>
    <dbReference type="NCBI Taxonomy" id="703342"/>
    <lineage>
        <taxon>Bacteria</taxon>
        <taxon>Pseudomonadati</taxon>
        <taxon>Bacteroidota</taxon>
        <taxon>Flavobacteriia</taxon>
        <taxon>Flavobacteriales</taxon>
        <taxon>Flavobacteriaceae</taxon>
        <taxon>Myroides</taxon>
    </lineage>
</organism>
<evidence type="ECO:0000259" key="4">
    <source>
        <dbReference type="PROSITE" id="PS50043"/>
    </source>
</evidence>
<dbReference type="InterPro" id="IPR001789">
    <property type="entry name" value="Sig_transdc_resp-reg_receiver"/>
</dbReference>
<dbReference type="InterPro" id="IPR039420">
    <property type="entry name" value="WalR-like"/>
</dbReference>
<keyword evidence="1" id="KW-0597">Phosphoprotein</keyword>
<dbReference type="PRINTS" id="PR00038">
    <property type="entry name" value="HTHLUXR"/>
</dbReference>
<dbReference type="InterPro" id="IPR016032">
    <property type="entry name" value="Sig_transdc_resp-reg_C-effctor"/>
</dbReference>